<accession>A0A0P1HC85</accession>
<keyword evidence="2" id="KW-1185">Reference proteome</keyword>
<dbReference type="EMBL" id="CYSF01000007">
    <property type="protein sequence ID" value="CUH84460.1"/>
    <property type="molecule type" value="Genomic_DNA"/>
</dbReference>
<proteinExistence type="predicted"/>
<dbReference type="Proteomes" id="UP000051681">
    <property type="component" value="Unassembled WGS sequence"/>
</dbReference>
<name>A0A0P1HC85_9RHOB</name>
<dbReference type="OrthoDB" id="7874863at2"/>
<protein>
    <submittedName>
        <fullName evidence="1">Uncharacterized protein</fullName>
    </submittedName>
</protein>
<dbReference type="AlphaFoldDB" id="A0A0P1HC85"/>
<evidence type="ECO:0000313" key="1">
    <source>
        <dbReference type="EMBL" id="CUH84460.1"/>
    </source>
</evidence>
<reference evidence="1 2" key="1">
    <citation type="submission" date="2015-09" db="EMBL/GenBank/DDBJ databases">
        <authorList>
            <consortium name="Swine Surveillance"/>
        </authorList>
    </citation>
    <scope>NUCLEOTIDE SEQUENCE [LARGE SCALE GENOMIC DNA]</scope>
    <source>
        <strain evidence="1 2">CECT 8383</strain>
    </source>
</reference>
<gene>
    <name evidence="1" type="ORF">TM5383_01670</name>
</gene>
<dbReference type="RefSeq" id="WP_076400254.1">
    <property type="nucleotide sequence ID" value="NZ_CYSF01000007.1"/>
</dbReference>
<sequence>MFTSAIEKNPLQSLAVIELLREERRKSLSLREFKHRLMGYGYKIRQTARGAVVESVSSQKEICKLPRELMH</sequence>
<evidence type="ECO:0000313" key="2">
    <source>
        <dbReference type="Proteomes" id="UP000051681"/>
    </source>
</evidence>
<organism evidence="1 2">
    <name type="scientific">Thalassovita mediterranea</name>
    <dbReference type="NCBI Taxonomy" id="340021"/>
    <lineage>
        <taxon>Bacteria</taxon>
        <taxon>Pseudomonadati</taxon>
        <taxon>Pseudomonadota</taxon>
        <taxon>Alphaproteobacteria</taxon>
        <taxon>Rhodobacterales</taxon>
        <taxon>Roseobacteraceae</taxon>
        <taxon>Thalassovita</taxon>
    </lineage>
</organism>